<dbReference type="EMBL" id="JBJQOH010000001">
    <property type="protein sequence ID" value="KAL3700587.1"/>
    <property type="molecule type" value="Genomic_DNA"/>
</dbReference>
<name>A0ABD3IEA9_9MARC</name>
<gene>
    <name evidence="1" type="ORF">R1sor_018609</name>
</gene>
<protein>
    <submittedName>
        <fullName evidence="1">Uncharacterized protein</fullName>
    </submittedName>
</protein>
<dbReference type="Proteomes" id="UP001633002">
    <property type="component" value="Unassembled WGS sequence"/>
</dbReference>
<proteinExistence type="predicted"/>
<organism evidence="1 2">
    <name type="scientific">Riccia sorocarpa</name>
    <dbReference type="NCBI Taxonomy" id="122646"/>
    <lineage>
        <taxon>Eukaryota</taxon>
        <taxon>Viridiplantae</taxon>
        <taxon>Streptophyta</taxon>
        <taxon>Embryophyta</taxon>
        <taxon>Marchantiophyta</taxon>
        <taxon>Marchantiopsida</taxon>
        <taxon>Marchantiidae</taxon>
        <taxon>Marchantiales</taxon>
        <taxon>Ricciaceae</taxon>
        <taxon>Riccia</taxon>
    </lineage>
</organism>
<sequence>MFQFLLRGILVLVGKEEKQTNNNMGLGHGTGWKQSIRQRSSSSDSVALVVVADAVSISTAEYAAIVHPIVAAEFSEKPTDLGKFTRLFAA</sequence>
<reference evidence="1 2" key="1">
    <citation type="submission" date="2024-09" db="EMBL/GenBank/DDBJ databases">
        <title>Chromosome-scale assembly of Riccia sorocarpa.</title>
        <authorList>
            <person name="Paukszto L."/>
        </authorList>
    </citation>
    <scope>NUCLEOTIDE SEQUENCE [LARGE SCALE GENOMIC DNA]</scope>
    <source>
        <strain evidence="1">LP-2024</strain>
        <tissue evidence="1">Aerial parts of the thallus</tissue>
    </source>
</reference>
<accession>A0ABD3IEA9</accession>
<evidence type="ECO:0000313" key="1">
    <source>
        <dbReference type="EMBL" id="KAL3700587.1"/>
    </source>
</evidence>
<keyword evidence="2" id="KW-1185">Reference proteome</keyword>
<dbReference type="AlphaFoldDB" id="A0ABD3IEA9"/>
<evidence type="ECO:0000313" key="2">
    <source>
        <dbReference type="Proteomes" id="UP001633002"/>
    </source>
</evidence>
<comment type="caution">
    <text evidence="1">The sequence shown here is derived from an EMBL/GenBank/DDBJ whole genome shotgun (WGS) entry which is preliminary data.</text>
</comment>